<reference evidence="2 3" key="1">
    <citation type="journal article" date="2015" name="J. Virol.">
        <title>A betabaculovirus-encoded gp64 homolog is a functional envelope fusion protein.</title>
        <authorList>
            <person name="Ardisson-Araujo D.M."/>
            <person name="Melo F.L."/>
            <person name="Clem R.J."/>
            <person name="Wolff J.L."/>
            <person name="Ribeiro B.M."/>
        </authorList>
    </citation>
    <scope>NUCLEOTIDE SEQUENCE [LARGE SCALE GENOMIC DNA]</scope>
    <source>
        <strain evidence="2 3">Parana-2009</strain>
    </source>
</reference>
<dbReference type="RefSeq" id="YP_009182249.1">
    <property type="nucleotide sequence ID" value="NC_028491.1"/>
</dbReference>
<organism evidence="2 3">
    <name type="scientific">Diatraea saccharalis granulovirus</name>
    <dbReference type="NCBI Taxonomy" id="1675862"/>
    <lineage>
        <taxon>Viruses</taxon>
        <taxon>Viruses incertae sedis</taxon>
        <taxon>Naldaviricetes</taxon>
        <taxon>Lefavirales</taxon>
        <taxon>Baculoviridae</taxon>
        <taxon>Betabaculovirus</taxon>
        <taxon>Betabaculovirus disaccharalis</taxon>
    </lineage>
</organism>
<dbReference type="OrthoDB" id="15150at10239"/>
<evidence type="ECO:0000256" key="1">
    <source>
        <dbReference type="SAM" id="MobiDB-lite"/>
    </source>
</evidence>
<dbReference type="KEGG" id="vg:26373933"/>
<evidence type="ECO:0000313" key="3">
    <source>
        <dbReference type="Proteomes" id="UP000203433"/>
    </source>
</evidence>
<proteinExistence type="predicted"/>
<dbReference type="GeneID" id="26373933"/>
<dbReference type="Proteomes" id="UP000203433">
    <property type="component" value="Segment"/>
</dbReference>
<dbReference type="EMBL" id="KP296186">
    <property type="protein sequence ID" value="AKN80791.1"/>
    <property type="molecule type" value="Genomic_DNA"/>
</dbReference>
<gene>
    <name evidence="2" type="primary">39k</name>
</gene>
<sequence>MENKIETDSMSSSEEERQYMIDIKHIKNRDTLLDLFETTGFKQLLQNKLLTINLKVEVKTNDKRVMMKKKKTSTPYIINSFIFYTSFLSKADIKLKKDSKSWQLMYAVDPVTKTPIDVDGYEFRKLIEELELYHKTLVVYEDDNKTVNKESTTILRKKVIAYVQSVMMTCYKGLVLLNTDEDEEEDEINYVNARNYLSQHYKNFKSKVEGFKRFLNRHNLLKSEDEEEEKKLSKRRLTQDMVNDE</sequence>
<accession>A0A0R7EZ41</accession>
<protein>
    <submittedName>
        <fullName evidence="2">39K</fullName>
    </submittedName>
</protein>
<keyword evidence="3" id="KW-1185">Reference proteome</keyword>
<evidence type="ECO:0000313" key="2">
    <source>
        <dbReference type="EMBL" id="AKN80791.1"/>
    </source>
</evidence>
<feature type="region of interest" description="Disordered" evidence="1">
    <location>
        <begin position="223"/>
        <end position="245"/>
    </location>
</feature>
<name>A0A0R7EZ41_9BBAC</name>